<organism evidence="2">
    <name type="scientific">Ditylum brightwellii</name>
    <dbReference type="NCBI Taxonomy" id="49249"/>
    <lineage>
        <taxon>Eukaryota</taxon>
        <taxon>Sar</taxon>
        <taxon>Stramenopiles</taxon>
        <taxon>Ochrophyta</taxon>
        <taxon>Bacillariophyta</taxon>
        <taxon>Mediophyceae</taxon>
        <taxon>Lithodesmiophycidae</taxon>
        <taxon>Lithodesmiales</taxon>
        <taxon>Lithodesmiaceae</taxon>
        <taxon>Ditylum</taxon>
    </lineage>
</organism>
<evidence type="ECO:0000313" key="2">
    <source>
        <dbReference type="EMBL" id="CAD9359315.1"/>
    </source>
</evidence>
<evidence type="ECO:0008006" key="3">
    <source>
        <dbReference type="Google" id="ProtNLM"/>
    </source>
</evidence>
<feature type="compositionally biased region" description="Acidic residues" evidence="1">
    <location>
        <begin position="132"/>
        <end position="152"/>
    </location>
</feature>
<sequence>MIRSLVTHTARRGRGGDGGKGIMIYSHRHVTSTTRGGASGGFDVNCRVCRRSFSAKTTTLSSATIMPMEAMTVAKKGHASVRSTLAFVTALSLAIGKHSSAITHAEESSGSTDEEEMYADWDDFMFKSISPGEDDDDDDDEEDEEDDDDGEENAASGPADETEDVRIGDDVEEIPVVDADDTGDDNDISTQQDTSNDADSMPSVSSTEDQQPQGPADADEDSGLGYETPSSSQSPPDKDMYEHLENEDIEDEPTTCTICLINRQGPCRPLWRKFEHCMKDHGASNSDDEKKNNGDAESAPTEGGGSPTLAQMCDRYMLPWLNCIQNHRNTYTLITNGFYRDEFVDPMEMAVKEEDKVLFVDGVGTGHEKENSIDVDLGHWWEYAEAQREQEDGDVLIVNDDEEDQILEEEILDKAEQEAKQFLQEKMEAEEAGDAVASPAAAAEDPFLVNVYAKFNLRDPSTNRLIDIAYVRDQDGRLLGFDQFSKEKTASAAVEKEDGEEVENNNSSDGDVNVEDEKDDGGGKTGNCMFHIKPGETASIKLFAIYRESGNKDKEDEDMSSTKVEETLYFSSPISLEQRPEEKD</sequence>
<evidence type="ECO:0000256" key="1">
    <source>
        <dbReference type="SAM" id="MobiDB-lite"/>
    </source>
</evidence>
<accession>A0A7S2EX19</accession>
<dbReference type="EMBL" id="HBGN01040562">
    <property type="protein sequence ID" value="CAD9359315.1"/>
    <property type="molecule type" value="Transcribed_RNA"/>
</dbReference>
<feature type="region of interest" description="Disordered" evidence="1">
    <location>
        <begin position="551"/>
        <end position="584"/>
    </location>
</feature>
<reference evidence="2" key="1">
    <citation type="submission" date="2021-01" db="EMBL/GenBank/DDBJ databases">
        <authorList>
            <person name="Corre E."/>
            <person name="Pelletier E."/>
            <person name="Niang G."/>
            <person name="Scheremetjew M."/>
            <person name="Finn R."/>
            <person name="Kale V."/>
            <person name="Holt S."/>
            <person name="Cochrane G."/>
            <person name="Meng A."/>
            <person name="Brown T."/>
            <person name="Cohen L."/>
        </authorList>
    </citation>
    <scope>NUCLEOTIDE SEQUENCE</scope>
    <source>
        <strain evidence="2">Pop2</strain>
    </source>
</reference>
<dbReference type="AlphaFoldDB" id="A0A7S2EX19"/>
<feature type="compositionally biased region" description="Acidic residues" evidence="1">
    <location>
        <begin position="170"/>
        <end position="187"/>
    </location>
</feature>
<feature type="compositionally biased region" description="Basic and acidic residues" evidence="1">
    <location>
        <begin position="282"/>
        <end position="294"/>
    </location>
</feature>
<feature type="region of interest" description="Disordered" evidence="1">
    <location>
        <begin position="126"/>
        <end position="240"/>
    </location>
</feature>
<feature type="region of interest" description="Disordered" evidence="1">
    <location>
        <begin position="490"/>
        <end position="530"/>
    </location>
</feature>
<gene>
    <name evidence="2" type="ORF">DBRI1063_LOCUS25972</name>
</gene>
<protein>
    <recommendedName>
        <fullName evidence="3">GCK domain-containing protein</fullName>
    </recommendedName>
</protein>
<proteinExistence type="predicted"/>
<feature type="region of interest" description="Disordered" evidence="1">
    <location>
        <begin position="1"/>
        <end position="21"/>
    </location>
</feature>
<feature type="compositionally biased region" description="Polar residues" evidence="1">
    <location>
        <begin position="188"/>
        <end position="213"/>
    </location>
</feature>
<feature type="region of interest" description="Disordered" evidence="1">
    <location>
        <begin position="282"/>
        <end position="307"/>
    </location>
</feature>
<name>A0A7S2EX19_9STRA</name>